<dbReference type="PANTHER" id="PTHR43343:SF3">
    <property type="entry name" value="PROTEASE DO-LIKE 8, CHLOROPLASTIC"/>
    <property type="match status" value="1"/>
</dbReference>
<accession>U5IHV7</accession>
<keyword evidence="2" id="KW-0378">Hydrolase</keyword>
<dbReference type="Pfam" id="PF13365">
    <property type="entry name" value="Trypsin_2"/>
    <property type="match status" value="1"/>
</dbReference>
<dbReference type="Gene3D" id="2.40.10.120">
    <property type="match status" value="1"/>
</dbReference>
<dbReference type="AlphaFoldDB" id="U5IHV7"/>
<reference evidence="5" key="1">
    <citation type="journal article" date="2013" name="Environ. Microbiol.">
        <title>Comparative genomic analysis of magnetotactic bacteria from the Deltaproteobacteria provides new insights into magnetite and greigite magnetosome genes required for magnetotaxis.</title>
        <authorList>
            <person name="Lefevre C.T."/>
            <person name="Trubitsyn D."/>
            <person name="Abreu F."/>
            <person name="Kolinko S."/>
            <person name="Jogler C."/>
            <person name="de Almeida L.G."/>
            <person name="de Vasconcelos A.T."/>
            <person name="Kube M."/>
            <person name="Reinhardt R."/>
            <person name="Lins U."/>
            <person name="Pignol D."/>
            <person name="Schuler D."/>
            <person name="Bazylinski D.A."/>
            <person name="Ginet N."/>
        </authorList>
    </citation>
    <scope>NUCLEOTIDE SEQUENCE</scope>
    <source>
        <strain evidence="5">ML-1</strain>
    </source>
</reference>
<evidence type="ECO:0000256" key="1">
    <source>
        <dbReference type="ARBA" id="ARBA00022670"/>
    </source>
</evidence>
<dbReference type="InterPro" id="IPR001940">
    <property type="entry name" value="Peptidase_S1C"/>
</dbReference>
<feature type="transmembrane region" description="Helical" evidence="4">
    <location>
        <begin position="113"/>
        <end position="131"/>
    </location>
</feature>
<name>U5IHV7_9DELT</name>
<organism evidence="5">
    <name type="scientific">delta proteobacterium ML-1</name>
    <dbReference type="NCBI Taxonomy" id="947513"/>
    <lineage>
        <taxon>Bacteria</taxon>
        <taxon>Deltaproteobacteria</taxon>
    </lineage>
</organism>
<dbReference type="PANTHER" id="PTHR43343">
    <property type="entry name" value="PEPTIDASE S12"/>
    <property type="match status" value="1"/>
</dbReference>
<dbReference type="InterPro" id="IPR009003">
    <property type="entry name" value="Peptidase_S1_PA"/>
</dbReference>
<evidence type="ECO:0000256" key="2">
    <source>
        <dbReference type="ARBA" id="ARBA00022801"/>
    </source>
</evidence>
<protein>
    <submittedName>
        <fullName evidence="5">Magnetosome protein MamEO-Nter</fullName>
    </submittedName>
</protein>
<dbReference type="EMBL" id="JX869937">
    <property type="protein sequence ID" value="AFZ77018.1"/>
    <property type="molecule type" value="Genomic_DNA"/>
</dbReference>
<proteinExistence type="predicted"/>
<evidence type="ECO:0000256" key="4">
    <source>
        <dbReference type="SAM" id="Phobius"/>
    </source>
</evidence>
<evidence type="ECO:0000256" key="3">
    <source>
        <dbReference type="SAM" id="MobiDB-lite"/>
    </source>
</evidence>
<dbReference type="GO" id="GO:0006508">
    <property type="term" value="P:proteolysis"/>
    <property type="evidence" value="ECO:0007669"/>
    <property type="project" value="UniProtKB-KW"/>
</dbReference>
<keyword evidence="1" id="KW-0645">Protease</keyword>
<evidence type="ECO:0000313" key="5">
    <source>
        <dbReference type="EMBL" id="AFZ77018.1"/>
    </source>
</evidence>
<keyword evidence="4" id="KW-1133">Transmembrane helix</keyword>
<sequence>MWPLRTTARQWSWWIRQINNTPWSSCGPGRRRCLKSCANTMRPPWSPGASRPRPRRNSPARAWPCTPELSVPSWTPRPCIRTRGWPRWPGSFAKLQPPDCASSYRTMTRLTPTWIAAVLLLGMISSVHALLPPPDTLRGVQDMVREAVAKVRPSVVAVRAQKQELAPGGGEMWFESVGSGIVVDQHGHVLTNSHVVRGASRISVVFWDQPDRVFTARVTDDDPDNDLALLLVESGPALHPAPLGHASTLGIGQWVVSVGSPYGYDHSASLGIISGLHRNLNIDGVRYRDMIQTDAVINQGSSGGPLINANGRVVGINTAVFSPDNAYAGISFAIPVNRAKQFLSRTLGAVPTVAAATMPSPGPSPATPGNAQGPAASGFQHCPPLARARARALPRWHRPNPLGPLRIPKPGIHCQVLWVLLPAPASARLVVPGKTRLDFSHCR</sequence>
<gene>
    <name evidence="5" type="ORF">ALPM_00120</name>
</gene>
<feature type="region of interest" description="Disordered" evidence="3">
    <location>
        <begin position="358"/>
        <end position="380"/>
    </location>
</feature>
<dbReference type="PRINTS" id="PR00834">
    <property type="entry name" value="PROTEASES2C"/>
</dbReference>
<dbReference type="GO" id="GO:0004252">
    <property type="term" value="F:serine-type endopeptidase activity"/>
    <property type="evidence" value="ECO:0007669"/>
    <property type="project" value="InterPro"/>
</dbReference>
<dbReference type="SUPFAM" id="SSF50494">
    <property type="entry name" value="Trypsin-like serine proteases"/>
    <property type="match status" value="1"/>
</dbReference>
<keyword evidence="4" id="KW-0472">Membrane</keyword>
<feature type="region of interest" description="Disordered" evidence="3">
    <location>
        <begin position="43"/>
        <end position="62"/>
    </location>
</feature>
<dbReference type="InterPro" id="IPR051201">
    <property type="entry name" value="Chloro_Bact_Ser_Proteases"/>
</dbReference>
<keyword evidence="4" id="KW-0812">Transmembrane</keyword>